<evidence type="ECO:0000256" key="8">
    <source>
        <dbReference type="ARBA" id="ARBA00023186"/>
    </source>
</evidence>
<feature type="transmembrane region" description="Helical" evidence="10">
    <location>
        <begin position="92"/>
        <end position="112"/>
    </location>
</feature>
<feature type="transmembrane region" description="Helical" evidence="10">
    <location>
        <begin position="26"/>
        <end position="45"/>
    </location>
</feature>
<dbReference type="GO" id="GO:0005886">
    <property type="term" value="C:plasma membrane"/>
    <property type="evidence" value="ECO:0007669"/>
    <property type="project" value="UniProtKB-SubCell"/>
</dbReference>
<evidence type="ECO:0000256" key="3">
    <source>
        <dbReference type="ARBA" id="ARBA00022475"/>
    </source>
</evidence>
<reference evidence="12 13" key="1">
    <citation type="journal article" date="2016" name="Nat. Commun.">
        <title>Thousands of microbial genomes shed light on interconnected biogeochemical processes in an aquifer system.</title>
        <authorList>
            <person name="Anantharaman K."/>
            <person name="Brown C.T."/>
            <person name="Hug L.A."/>
            <person name="Sharon I."/>
            <person name="Castelle C.J."/>
            <person name="Probst A.J."/>
            <person name="Thomas B.C."/>
            <person name="Singh A."/>
            <person name="Wilkins M.J."/>
            <person name="Karaoz U."/>
            <person name="Brodie E.L."/>
            <person name="Williams K.H."/>
            <person name="Hubbard S.S."/>
            <person name="Banfield J.F."/>
        </authorList>
    </citation>
    <scope>NUCLEOTIDE SEQUENCE [LARGE SCALE GENOMIC DNA]</scope>
</reference>
<dbReference type="CDD" id="cd20070">
    <property type="entry name" value="5TM_YidC_Alb3"/>
    <property type="match status" value="1"/>
</dbReference>
<dbReference type="GO" id="GO:0032977">
    <property type="term" value="F:membrane insertase activity"/>
    <property type="evidence" value="ECO:0007669"/>
    <property type="project" value="InterPro"/>
</dbReference>
<evidence type="ECO:0000313" key="13">
    <source>
        <dbReference type="Proteomes" id="UP000176185"/>
    </source>
</evidence>
<keyword evidence="4 9" id="KW-0812">Transmembrane</keyword>
<comment type="subcellular location">
    <subcellularLocation>
        <location evidence="1">Cell membrane</location>
        <topology evidence="1">Multi-pass membrane protein</topology>
    </subcellularLocation>
    <subcellularLocation>
        <location evidence="9">Membrane</location>
        <topology evidence="9">Multi-pass membrane protein</topology>
    </subcellularLocation>
</comment>
<keyword evidence="3" id="KW-1003">Cell membrane</keyword>
<evidence type="ECO:0000256" key="10">
    <source>
        <dbReference type="SAM" id="Phobius"/>
    </source>
</evidence>
<dbReference type="PANTHER" id="PTHR12428:SF65">
    <property type="entry name" value="CYTOCHROME C OXIDASE ASSEMBLY PROTEIN COX18, MITOCHONDRIAL"/>
    <property type="match status" value="1"/>
</dbReference>
<dbReference type="EMBL" id="MEWX01000025">
    <property type="protein sequence ID" value="OGC80372.1"/>
    <property type="molecule type" value="Genomic_DNA"/>
</dbReference>
<dbReference type="NCBIfam" id="TIGR03592">
    <property type="entry name" value="yidC_oxa1_cterm"/>
    <property type="match status" value="1"/>
</dbReference>
<dbReference type="InterPro" id="IPR001708">
    <property type="entry name" value="YidC/ALB3/OXA1/COX18"/>
</dbReference>
<evidence type="ECO:0000256" key="4">
    <source>
        <dbReference type="ARBA" id="ARBA00022692"/>
    </source>
</evidence>
<keyword evidence="6 10" id="KW-1133">Transmembrane helix</keyword>
<keyword evidence="5" id="KW-0653">Protein transport</keyword>
<protein>
    <recommendedName>
        <fullName evidence="11">Membrane insertase YidC/Oxa/ALB C-terminal domain-containing protein</fullName>
    </recommendedName>
</protein>
<evidence type="ECO:0000256" key="9">
    <source>
        <dbReference type="RuleBase" id="RU003945"/>
    </source>
</evidence>
<dbReference type="GO" id="GO:0015031">
    <property type="term" value="P:protein transport"/>
    <property type="evidence" value="ECO:0007669"/>
    <property type="project" value="UniProtKB-KW"/>
</dbReference>
<sequence>MFETFLVQPIYNGFIFLIGIMPQGDVGLAIIALTIFIRAVFYPAFTSQIRTQIGMQAIQGQLDEVNKKYKDNPEERTRRTMALFRENKVRPFSSFLVLFIQLPVFFALYLAFFREGLPDINPELLYIFIKAPEVVSVGFFGLMDLLSAHNVLLALIVAATQYAAIRLTLTRMNNGATLTPERAATQNMQKHLMLYMMPALIAFISYTLPAAVGLYFTASNLISLGQEYLIKHQQKSKK</sequence>
<keyword evidence="7 10" id="KW-0472">Membrane</keyword>
<evidence type="ECO:0000256" key="1">
    <source>
        <dbReference type="ARBA" id="ARBA00004651"/>
    </source>
</evidence>
<dbReference type="GO" id="GO:0051205">
    <property type="term" value="P:protein insertion into membrane"/>
    <property type="evidence" value="ECO:0007669"/>
    <property type="project" value="TreeGrafter"/>
</dbReference>
<evidence type="ECO:0000256" key="7">
    <source>
        <dbReference type="ARBA" id="ARBA00023136"/>
    </source>
</evidence>
<keyword evidence="2" id="KW-0813">Transport</keyword>
<dbReference type="InterPro" id="IPR028055">
    <property type="entry name" value="YidC/Oxa/ALB_C"/>
</dbReference>
<evidence type="ECO:0000256" key="6">
    <source>
        <dbReference type="ARBA" id="ARBA00022989"/>
    </source>
</evidence>
<feature type="transmembrane region" description="Helical" evidence="10">
    <location>
        <begin position="192"/>
        <end position="216"/>
    </location>
</feature>
<gene>
    <name evidence="12" type="ORF">A2943_01270</name>
</gene>
<dbReference type="AlphaFoldDB" id="A0A1F4XFD1"/>
<name>A0A1F4XFD1_9BACT</name>
<accession>A0A1F4XFD1</accession>
<feature type="transmembrane region" description="Helical" evidence="10">
    <location>
        <begin position="150"/>
        <end position="172"/>
    </location>
</feature>
<dbReference type="InterPro" id="IPR047196">
    <property type="entry name" value="YidC_ALB_C"/>
</dbReference>
<evidence type="ECO:0000259" key="11">
    <source>
        <dbReference type="Pfam" id="PF02096"/>
    </source>
</evidence>
<evidence type="ECO:0000313" key="12">
    <source>
        <dbReference type="EMBL" id="OGC80372.1"/>
    </source>
</evidence>
<keyword evidence="8" id="KW-0143">Chaperone</keyword>
<organism evidence="12 13">
    <name type="scientific">Candidatus Adlerbacteria bacterium RIFCSPLOWO2_01_FULL_51_16</name>
    <dbReference type="NCBI Taxonomy" id="1797243"/>
    <lineage>
        <taxon>Bacteria</taxon>
        <taxon>Candidatus Adleribacteriota</taxon>
    </lineage>
</organism>
<comment type="caution">
    <text evidence="12">The sequence shown here is derived from an EMBL/GenBank/DDBJ whole genome shotgun (WGS) entry which is preliminary data.</text>
</comment>
<dbReference type="Pfam" id="PF02096">
    <property type="entry name" value="60KD_IMP"/>
    <property type="match status" value="1"/>
</dbReference>
<dbReference type="PANTHER" id="PTHR12428">
    <property type="entry name" value="OXA1"/>
    <property type="match status" value="1"/>
</dbReference>
<evidence type="ECO:0000256" key="5">
    <source>
        <dbReference type="ARBA" id="ARBA00022927"/>
    </source>
</evidence>
<proteinExistence type="inferred from homology"/>
<evidence type="ECO:0000256" key="2">
    <source>
        <dbReference type="ARBA" id="ARBA00022448"/>
    </source>
</evidence>
<comment type="similarity">
    <text evidence="9">Belongs to the OXA1/ALB3/YidC family.</text>
</comment>
<dbReference type="Proteomes" id="UP000176185">
    <property type="component" value="Unassembled WGS sequence"/>
</dbReference>
<dbReference type="STRING" id="1797243.A2943_01270"/>
<feature type="domain" description="Membrane insertase YidC/Oxa/ALB C-terminal" evidence="11">
    <location>
        <begin position="27"/>
        <end position="231"/>
    </location>
</feature>